<reference evidence="3 4" key="1">
    <citation type="journal article" date="2020" name="Int. J. Syst. Evol. Microbiol.">
        <title>Novel acetic acid bacteria from cider fermentations: Acetobacter conturbans sp. nov. and Acetobacter fallax sp. nov.</title>
        <authorList>
            <person name="Sombolestani A.S."/>
            <person name="Cleenwerck I."/>
            <person name="Cnockaert M."/>
            <person name="Borremans W."/>
            <person name="Wieme A.D."/>
            <person name="De Vuyst L."/>
            <person name="Vandamme P."/>
        </authorList>
    </citation>
    <scope>NUCLEOTIDE SEQUENCE [LARGE SCALE GENOMIC DNA]</scope>
    <source>
        <strain evidence="3 4">LMG 30640</strain>
    </source>
</reference>
<dbReference type="InterPro" id="IPR036465">
    <property type="entry name" value="vWFA_dom_sf"/>
</dbReference>
<protein>
    <recommendedName>
        <fullName evidence="2">Putative Flp pilus-assembly TadG-like N-terminal domain-containing protein</fullName>
    </recommendedName>
</protein>
<feature type="domain" description="Putative Flp pilus-assembly TadG-like N-terminal" evidence="2">
    <location>
        <begin position="34"/>
        <end position="78"/>
    </location>
</feature>
<evidence type="ECO:0000313" key="4">
    <source>
        <dbReference type="Proteomes" id="UP000635278"/>
    </source>
</evidence>
<dbReference type="Proteomes" id="UP000635278">
    <property type="component" value="Unassembled WGS sequence"/>
</dbReference>
<sequence length="480" mass="50133">MHTLYRLLRRPERWLRHCLRKTFADGRFGGSRGGNVLAIAAVAFVPLLIAIGGAVDIGQIVNTRVALQAVADAAALAATKQTNAYLAASTGSSSSTSGSMQGIAQSAAESAVLSNYQGAGLSSLPSASVTITQTSAYSASVTVKLNLTQAALFPAFRSAASTTISVTSTATMAEGSRYFQVIFVVDVSNSMGIGGTTSAISELASSSQIQCAFACHDPNGYSKATTSCTAATSSTRSGRHSTTIPCDRRATAKTLGIQLKIDYVNEAVQTFISQLAEYATDSRANFSVGIYTFGTGFTQMLAPTTDMSAAAAAAENIDIEAATNWTPPYSVTNYGYTKTTTALGNVQSSLTNIGDGSSASAMRTYVVFLSDGAEDVYTDNLWNRMVDTAYSSGCTSLKAAGVRLFSIWAPYYPVTDTDGQYETLVAPYNGTGADSMQNTMETCATSSDDYIEAEDGPAIQSAVSTTFSSIIADIGLHLSQ</sequence>
<keyword evidence="4" id="KW-1185">Reference proteome</keyword>
<dbReference type="Pfam" id="PF13400">
    <property type="entry name" value="Tad"/>
    <property type="match status" value="1"/>
</dbReference>
<keyword evidence="1" id="KW-0472">Membrane</keyword>
<name>A0ABX0JNJ3_9PROT</name>
<dbReference type="InterPro" id="IPR028087">
    <property type="entry name" value="Tad_N"/>
</dbReference>
<proteinExistence type="predicted"/>
<accession>A0ABX0JNJ3</accession>
<keyword evidence="1" id="KW-0812">Transmembrane</keyword>
<evidence type="ECO:0000259" key="2">
    <source>
        <dbReference type="Pfam" id="PF13400"/>
    </source>
</evidence>
<dbReference type="EMBL" id="WOTB01000006">
    <property type="protein sequence ID" value="NHN84357.1"/>
    <property type="molecule type" value="Genomic_DNA"/>
</dbReference>
<feature type="transmembrane region" description="Helical" evidence="1">
    <location>
        <begin position="36"/>
        <end position="55"/>
    </location>
</feature>
<evidence type="ECO:0000313" key="3">
    <source>
        <dbReference type="EMBL" id="NHN84357.1"/>
    </source>
</evidence>
<keyword evidence="1" id="KW-1133">Transmembrane helix</keyword>
<dbReference type="SUPFAM" id="SSF53300">
    <property type="entry name" value="vWA-like"/>
    <property type="match status" value="1"/>
</dbReference>
<comment type="caution">
    <text evidence="3">The sequence shown here is derived from an EMBL/GenBank/DDBJ whole genome shotgun (WGS) entry which is preliminary data.</text>
</comment>
<organism evidence="3 4">
    <name type="scientific">Acetobacter musti</name>
    <dbReference type="NCBI Taxonomy" id="864732"/>
    <lineage>
        <taxon>Bacteria</taxon>
        <taxon>Pseudomonadati</taxon>
        <taxon>Pseudomonadota</taxon>
        <taxon>Alphaproteobacteria</taxon>
        <taxon>Acetobacterales</taxon>
        <taxon>Acetobacteraceae</taxon>
        <taxon>Acetobacter</taxon>
    </lineage>
</organism>
<evidence type="ECO:0000256" key="1">
    <source>
        <dbReference type="SAM" id="Phobius"/>
    </source>
</evidence>
<gene>
    <name evidence="3" type="ORF">GOB93_06815</name>
</gene>
<dbReference type="Gene3D" id="3.40.50.410">
    <property type="entry name" value="von Willebrand factor, type A domain"/>
    <property type="match status" value="1"/>
</dbReference>
<dbReference type="RefSeq" id="WP_173582733.1">
    <property type="nucleotide sequence ID" value="NZ_WOTB01000006.1"/>
</dbReference>